<protein>
    <submittedName>
        <fullName evidence="3">Uncharacterized protein</fullName>
    </submittedName>
</protein>
<name>A0ABD3NIL6_9STRA</name>
<evidence type="ECO:0000256" key="1">
    <source>
        <dbReference type="SAM" id="MobiDB-lite"/>
    </source>
</evidence>
<accession>A0ABD3NIL6</accession>
<feature type="compositionally biased region" description="Polar residues" evidence="1">
    <location>
        <begin position="252"/>
        <end position="267"/>
    </location>
</feature>
<evidence type="ECO:0000313" key="4">
    <source>
        <dbReference type="Proteomes" id="UP001530400"/>
    </source>
</evidence>
<keyword evidence="4" id="KW-1185">Reference proteome</keyword>
<dbReference type="Proteomes" id="UP001530400">
    <property type="component" value="Unassembled WGS sequence"/>
</dbReference>
<feature type="compositionally biased region" description="Polar residues" evidence="1">
    <location>
        <begin position="198"/>
        <end position="234"/>
    </location>
</feature>
<feature type="compositionally biased region" description="Polar residues" evidence="1">
    <location>
        <begin position="40"/>
        <end position="50"/>
    </location>
</feature>
<evidence type="ECO:0000256" key="2">
    <source>
        <dbReference type="SAM" id="Phobius"/>
    </source>
</evidence>
<feature type="compositionally biased region" description="Low complexity" evidence="1">
    <location>
        <begin position="235"/>
        <end position="251"/>
    </location>
</feature>
<keyword evidence="2" id="KW-1133">Transmembrane helix</keyword>
<feature type="region of interest" description="Disordered" evidence="1">
    <location>
        <begin position="138"/>
        <end position="267"/>
    </location>
</feature>
<dbReference type="EMBL" id="JALLPJ020001175">
    <property type="protein sequence ID" value="KAL3774847.1"/>
    <property type="molecule type" value="Genomic_DNA"/>
</dbReference>
<keyword evidence="2" id="KW-0472">Membrane</keyword>
<proteinExistence type="predicted"/>
<feature type="transmembrane region" description="Helical" evidence="2">
    <location>
        <begin position="388"/>
        <end position="413"/>
    </location>
</feature>
<feature type="compositionally biased region" description="Acidic residues" evidence="1">
    <location>
        <begin position="168"/>
        <end position="178"/>
    </location>
</feature>
<evidence type="ECO:0000313" key="3">
    <source>
        <dbReference type="EMBL" id="KAL3774847.1"/>
    </source>
</evidence>
<feature type="region of interest" description="Disordered" evidence="1">
    <location>
        <begin position="68"/>
        <end position="92"/>
    </location>
</feature>
<organism evidence="3 4">
    <name type="scientific">Cyclotella atomus</name>
    <dbReference type="NCBI Taxonomy" id="382360"/>
    <lineage>
        <taxon>Eukaryota</taxon>
        <taxon>Sar</taxon>
        <taxon>Stramenopiles</taxon>
        <taxon>Ochrophyta</taxon>
        <taxon>Bacillariophyta</taxon>
        <taxon>Coscinodiscophyceae</taxon>
        <taxon>Thalassiosirophycidae</taxon>
        <taxon>Stephanodiscales</taxon>
        <taxon>Stephanodiscaceae</taxon>
        <taxon>Cyclotella</taxon>
    </lineage>
</organism>
<keyword evidence="2" id="KW-0812">Transmembrane</keyword>
<feature type="transmembrane region" description="Helical" evidence="2">
    <location>
        <begin position="331"/>
        <end position="351"/>
    </location>
</feature>
<gene>
    <name evidence="3" type="ORF">ACHAWO_001162</name>
</gene>
<reference evidence="3 4" key="1">
    <citation type="submission" date="2024-10" db="EMBL/GenBank/DDBJ databases">
        <title>Updated reference genomes for cyclostephanoid diatoms.</title>
        <authorList>
            <person name="Roberts W.R."/>
            <person name="Alverson A.J."/>
        </authorList>
    </citation>
    <scope>NUCLEOTIDE SEQUENCE [LARGE SCALE GENOMIC DNA]</scope>
    <source>
        <strain evidence="3 4">AJA010-31</strain>
    </source>
</reference>
<feature type="region of interest" description="Disordered" evidence="1">
    <location>
        <begin position="1"/>
        <end position="50"/>
    </location>
</feature>
<sequence>MKFLTRRKKKEKSDEDIYQPPRIEPHAQPQSSQHDPHRQQLPSLSEAGSTHSSYRYALQAYASTISPALSNEDGFGGSGTLRSRSTKSGGKKHCTLIPVFPLTPSSSEGGVEMDRYSFSFDQINEQVEAGMRAIVAEGEGERWAPIPEEPRSPGDVSTENQNYHRDDENGEEEEEDGVGQEQVIGQSSSEAHSDQRMRSTQSSSIATETNDNNNRIAPSINFQTSTTYIPLNNDSPNNNIISPSSSSIQSQYTKINQHSPSSLLSSDYPNQRRLSTKVHPIHNNKSNLPNLLQPDAIYEEHYGDAYIDSHIKYLYPSGYQSMRPRSGPWKLSIFIFLLFLWLSVFIVGHCYDRGQEYNIYFGSLDDAYLSEVDDDTLVMETRWCGSKLIYIMWFVCVSITMLSMSYCSIIGYIKLRDVAVANGRSQPTGSSVGRSDCYADVDNVKKGYNDDDCKSTTAGSEAGSGSAYSSYQDGGVARRYPSIYQSDGTPQFWGGHIYRPMQAAVSMTNRQFAVSDKSETGLNMKTMNRNRP</sequence>
<dbReference type="AlphaFoldDB" id="A0ABD3NIL6"/>
<feature type="compositionally biased region" description="Basic residues" evidence="1">
    <location>
        <begin position="1"/>
        <end position="10"/>
    </location>
</feature>
<comment type="caution">
    <text evidence="3">The sequence shown here is derived from an EMBL/GenBank/DDBJ whole genome shotgun (WGS) entry which is preliminary data.</text>
</comment>